<keyword evidence="2" id="KW-0378">Hydrolase</keyword>
<keyword evidence="3" id="KW-1185">Reference proteome</keyword>
<protein>
    <submittedName>
        <fullName evidence="2">Ligase-associated DNA damage response endonuclease PdeM</fullName>
        <ecNumber evidence="2">3.1.-.-</ecNumber>
    </submittedName>
</protein>
<dbReference type="PANTHER" id="PTHR39323">
    <property type="entry name" value="BLR1149 PROTEIN"/>
    <property type="match status" value="1"/>
</dbReference>
<dbReference type="Proteomes" id="UP000482634">
    <property type="component" value="Unassembled WGS sequence"/>
</dbReference>
<dbReference type="CDD" id="cd07391">
    <property type="entry name" value="MPP_PF1019"/>
    <property type="match status" value="1"/>
</dbReference>
<accession>A0A6B3NRM8</accession>
<comment type="caution">
    <text evidence="2">The sequence shown here is derived from an EMBL/GenBank/DDBJ whole genome shotgun (WGS) entry which is preliminary data.</text>
</comment>
<keyword evidence="2" id="KW-0436">Ligase</keyword>
<dbReference type="InterPro" id="IPR004843">
    <property type="entry name" value="Calcineurin-like_PHP"/>
</dbReference>
<evidence type="ECO:0000313" key="3">
    <source>
        <dbReference type="Proteomes" id="UP000482634"/>
    </source>
</evidence>
<dbReference type="InterPro" id="IPR029052">
    <property type="entry name" value="Metallo-depent_PP-like"/>
</dbReference>
<reference evidence="2 3" key="1">
    <citation type="submission" date="2020-02" db="EMBL/GenBank/DDBJ databases">
        <title>Broccoli isolated Pseudomonas sp.</title>
        <authorList>
            <person name="Fujikawa T."/>
            <person name="Sawada H."/>
        </authorList>
    </citation>
    <scope>NUCLEOTIDE SEQUENCE [LARGE SCALE GENOMIC DNA]</scope>
    <source>
        <strain evidence="2 3">MAFF212427</strain>
    </source>
</reference>
<dbReference type="InterPro" id="IPR024173">
    <property type="entry name" value="Pesterase_MJ0037-like"/>
</dbReference>
<gene>
    <name evidence="2" type="primary">pdeM</name>
    <name evidence="2" type="ORF">G3436_12500</name>
</gene>
<dbReference type="AlphaFoldDB" id="A0A6B3NRM8"/>
<dbReference type="GO" id="GO:0016874">
    <property type="term" value="F:ligase activity"/>
    <property type="evidence" value="ECO:0007669"/>
    <property type="project" value="UniProtKB-KW"/>
</dbReference>
<evidence type="ECO:0000313" key="2">
    <source>
        <dbReference type="EMBL" id="NER64556.1"/>
    </source>
</evidence>
<dbReference type="NCBIfam" id="TIGR04123">
    <property type="entry name" value="P_estr_lig_assc"/>
    <property type="match status" value="1"/>
</dbReference>
<dbReference type="GO" id="GO:0004519">
    <property type="term" value="F:endonuclease activity"/>
    <property type="evidence" value="ECO:0007669"/>
    <property type="project" value="UniProtKB-KW"/>
</dbReference>
<dbReference type="EMBL" id="JAAHBU010000156">
    <property type="protein sequence ID" value="NER64556.1"/>
    <property type="molecule type" value="Genomic_DNA"/>
</dbReference>
<feature type="domain" description="Calcineurin-like phosphoesterase" evidence="1">
    <location>
        <begin position="28"/>
        <end position="119"/>
    </location>
</feature>
<proteinExistence type="predicted"/>
<dbReference type="EC" id="3.1.-.-" evidence="2"/>
<dbReference type="Gene3D" id="3.60.21.10">
    <property type="match status" value="1"/>
</dbReference>
<dbReference type="PANTHER" id="PTHR39323:SF1">
    <property type="entry name" value="BLR1149 PROTEIN"/>
    <property type="match status" value="1"/>
</dbReference>
<evidence type="ECO:0000259" key="1">
    <source>
        <dbReference type="Pfam" id="PF00149"/>
    </source>
</evidence>
<dbReference type="SUPFAM" id="SSF56300">
    <property type="entry name" value="Metallo-dependent phosphatases"/>
    <property type="match status" value="1"/>
</dbReference>
<dbReference type="RefSeq" id="WP_163945329.1">
    <property type="nucleotide sequence ID" value="NZ_JAAHBU010000156.1"/>
</dbReference>
<name>A0A6B3NRM8_9PSED</name>
<keyword evidence="2" id="KW-0255">Endonuclease</keyword>
<sequence>MSNPVSIDLLGQTLWLLADKALYWPARRLMLLADVHIGKAATFRAQHLPVPRGTTHATLQRLDRLLASYPCERLIILGDFLHARAGRAPATLERVRAWREAHAAMTVTLLRGNHDQHAGDPPQCLRIEVLDGPLLLGPFALQHEPEPHPTHAVIAGHVHPVFVLRGRARQRLRLPCFVMGERVSVLPAFGDFTGGWAIAPAADERVYLAADGQVWPLQR</sequence>
<dbReference type="GO" id="GO:0016787">
    <property type="term" value="F:hydrolase activity"/>
    <property type="evidence" value="ECO:0007669"/>
    <property type="project" value="UniProtKB-KW"/>
</dbReference>
<keyword evidence="2" id="KW-0540">Nuclease</keyword>
<dbReference type="Pfam" id="PF00149">
    <property type="entry name" value="Metallophos"/>
    <property type="match status" value="1"/>
</dbReference>
<organism evidence="2 3">
    <name type="scientific">Pseudomonas brassicae</name>
    <dbReference type="NCBI Taxonomy" id="2708063"/>
    <lineage>
        <taxon>Bacteria</taxon>
        <taxon>Pseudomonadati</taxon>
        <taxon>Pseudomonadota</taxon>
        <taxon>Gammaproteobacteria</taxon>
        <taxon>Pseudomonadales</taxon>
        <taxon>Pseudomonadaceae</taxon>
        <taxon>Pseudomonas</taxon>
    </lineage>
</organism>
<dbReference type="PIRSF" id="PIRSF000887">
    <property type="entry name" value="Pesterase_MJ0037"/>
    <property type="match status" value="1"/>
</dbReference>
<dbReference type="InterPro" id="IPR026336">
    <property type="entry name" value="PdeM-like"/>
</dbReference>